<dbReference type="PANTHER" id="PTHR43280">
    <property type="entry name" value="ARAC-FAMILY TRANSCRIPTIONAL REGULATOR"/>
    <property type="match status" value="1"/>
</dbReference>
<evidence type="ECO:0000256" key="1">
    <source>
        <dbReference type="ARBA" id="ARBA00023015"/>
    </source>
</evidence>
<evidence type="ECO:0000259" key="4">
    <source>
        <dbReference type="PROSITE" id="PS01124"/>
    </source>
</evidence>
<keyword evidence="1" id="KW-0805">Transcription regulation</keyword>
<keyword evidence="3" id="KW-0804">Transcription</keyword>
<sequence length="281" mass="32598">MEFKTHRLDINAKNFNGIIVDKIPHENPYDFTKIHRHDYYEILLFTEGAGGEQIIDFVKYKTREKTLYTISPGQVHLLKRAGENGFSIQFTKEFLQLNLPSAHHEWINALQSHPEIATSKESYDRLHGLIIDLLSVFEERTELSFHKVVSYFSLVLIEVFELVNDQPGFRKDTAPAMQFIALVQAHFKTQRNVQYYADTMGISASKLNTEIVHSLGKSPKQIIQEHLLIEIKRLLTVNELSHKEISFDLNFDSQNSYNRFIKVNTGKTPSELKQELIEIHK</sequence>
<dbReference type="AlphaFoldDB" id="A0A937FUA3"/>
<dbReference type="Gene3D" id="1.10.10.60">
    <property type="entry name" value="Homeodomain-like"/>
    <property type="match status" value="1"/>
</dbReference>
<dbReference type="PANTHER" id="PTHR43280:SF32">
    <property type="entry name" value="TRANSCRIPTIONAL REGULATORY PROTEIN"/>
    <property type="match status" value="1"/>
</dbReference>
<proteinExistence type="predicted"/>
<accession>A0A937FUA3</accession>
<evidence type="ECO:0000256" key="3">
    <source>
        <dbReference type="ARBA" id="ARBA00023163"/>
    </source>
</evidence>
<dbReference type="SMART" id="SM00342">
    <property type="entry name" value="HTH_ARAC"/>
    <property type="match status" value="1"/>
</dbReference>
<dbReference type="GO" id="GO:0003700">
    <property type="term" value="F:DNA-binding transcription factor activity"/>
    <property type="evidence" value="ECO:0007669"/>
    <property type="project" value="InterPro"/>
</dbReference>
<dbReference type="Pfam" id="PF12833">
    <property type="entry name" value="HTH_18"/>
    <property type="match status" value="1"/>
</dbReference>
<dbReference type="PROSITE" id="PS01124">
    <property type="entry name" value="HTH_ARAC_FAMILY_2"/>
    <property type="match status" value="1"/>
</dbReference>
<dbReference type="InterPro" id="IPR009057">
    <property type="entry name" value="Homeodomain-like_sf"/>
</dbReference>
<gene>
    <name evidence="5" type="ORF">JMN32_06695</name>
</gene>
<dbReference type="InterPro" id="IPR037923">
    <property type="entry name" value="HTH-like"/>
</dbReference>
<name>A0A937FUA3_9BACT</name>
<evidence type="ECO:0000313" key="6">
    <source>
        <dbReference type="Proteomes" id="UP000614216"/>
    </source>
</evidence>
<dbReference type="SUPFAM" id="SSF46689">
    <property type="entry name" value="Homeodomain-like"/>
    <property type="match status" value="1"/>
</dbReference>
<keyword evidence="2" id="KW-0238">DNA-binding</keyword>
<dbReference type="RefSeq" id="WP_202855537.1">
    <property type="nucleotide sequence ID" value="NZ_JAEUGD010000021.1"/>
</dbReference>
<organism evidence="5 6">
    <name type="scientific">Fulvivirga marina</name>
    <dbReference type="NCBI Taxonomy" id="2494733"/>
    <lineage>
        <taxon>Bacteria</taxon>
        <taxon>Pseudomonadati</taxon>
        <taxon>Bacteroidota</taxon>
        <taxon>Cytophagia</taxon>
        <taxon>Cytophagales</taxon>
        <taxon>Fulvivirgaceae</taxon>
        <taxon>Fulvivirga</taxon>
    </lineage>
</organism>
<reference evidence="5" key="1">
    <citation type="submission" date="2021-01" db="EMBL/GenBank/DDBJ databases">
        <title>Fulvivirga kasyanovii gen. nov., sp nov., a novel member of the phylum Bacteroidetes isolated from seawater in a mussel farm.</title>
        <authorList>
            <person name="Zhao L.-H."/>
            <person name="Wang Z.-J."/>
        </authorList>
    </citation>
    <scope>NUCLEOTIDE SEQUENCE</scope>
    <source>
        <strain evidence="5">29W222</strain>
    </source>
</reference>
<evidence type="ECO:0000313" key="5">
    <source>
        <dbReference type="EMBL" id="MBL6445989.1"/>
    </source>
</evidence>
<comment type="caution">
    <text evidence="5">The sequence shown here is derived from an EMBL/GenBank/DDBJ whole genome shotgun (WGS) entry which is preliminary data.</text>
</comment>
<keyword evidence="6" id="KW-1185">Reference proteome</keyword>
<dbReference type="EMBL" id="JAEUGD010000021">
    <property type="protein sequence ID" value="MBL6445989.1"/>
    <property type="molecule type" value="Genomic_DNA"/>
</dbReference>
<feature type="domain" description="HTH araC/xylS-type" evidence="4">
    <location>
        <begin position="177"/>
        <end position="275"/>
    </location>
</feature>
<dbReference type="InterPro" id="IPR003313">
    <property type="entry name" value="AraC-bd"/>
</dbReference>
<dbReference type="InterPro" id="IPR018060">
    <property type="entry name" value="HTH_AraC"/>
</dbReference>
<protein>
    <submittedName>
        <fullName evidence="5">Helix-turn-helix domain-containing protein</fullName>
    </submittedName>
</protein>
<dbReference type="SUPFAM" id="SSF51215">
    <property type="entry name" value="Regulatory protein AraC"/>
    <property type="match status" value="1"/>
</dbReference>
<dbReference type="Pfam" id="PF02311">
    <property type="entry name" value="AraC_binding"/>
    <property type="match status" value="1"/>
</dbReference>
<dbReference type="Proteomes" id="UP000614216">
    <property type="component" value="Unassembled WGS sequence"/>
</dbReference>
<dbReference type="GO" id="GO:0043565">
    <property type="term" value="F:sequence-specific DNA binding"/>
    <property type="evidence" value="ECO:0007669"/>
    <property type="project" value="InterPro"/>
</dbReference>
<evidence type="ECO:0000256" key="2">
    <source>
        <dbReference type="ARBA" id="ARBA00023125"/>
    </source>
</evidence>